<organism evidence="1 2">
    <name type="scientific">Stentor coeruleus</name>
    <dbReference type="NCBI Taxonomy" id="5963"/>
    <lineage>
        <taxon>Eukaryota</taxon>
        <taxon>Sar</taxon>
        <taxon>Alveolata</taxon>
        <taxon>Ciliophora</taxon>
        <taxon>Postciliodesmatophora</taxon>
        <taxon>Heterotrichea</taxon>
        <taxon>Heterotrichida</taxon>
        <taxon>Stentoridae</taxon>
        <taxon>Stentor</taxon>
    </lineage>
</organism>
<reference evidence="1 2" key="1">
    <citation type="submission" date="2016-11" db="EMBL/GenBank/DDBJ databases">
        <title>The macronuclear genome of Stentor coeruleus: a giant cell with tiny introns.</title>
        <authorList>
            <person name="Slabodnick M."/>
            <person name="Ruby J.G."/>
            <person name="Reiff S.B."/>
            <person name="Swart E.C."/>
            <person name="Gosai S."/>
            <person name="Prabakaran S."/>
            <person name="Witkowska E."/>
            <person name="Larue G.E."/>
            <person name="Fisher S."/>
            <person name="Freeman R.M."/>
            <person name="Gunawardena J."/>
            <person name="Chu W."/>
            <person name="Stover N.A."/>
            <person name="Gregory B.D."/>
            <person name="Nowacki M."/>
            <person name="Derisi J."/>
            <person name="Roy S.W."/>
            <person name="Marshall W.F."/>
            <person name="Sood P."/>
        </authorList>
    </citation>
    <scope>NUCLEOTIDE SEQUENCE [LARGE SCALE GENOMIC DNA]</scope>
    <source>
        <strain evidence="1">WM001</strain>
    </source>
</reference>
<sequence>MGCSESMNSELKLTVDLNTPIFKTSQIKHSAMIRTSLKDFCTQIVSSNVNSEYRESCKNYKVTCKGITYAINENISLYDLRLTEKDTISISGSINEPKKIEVTLKICYPRPKEISLKVSRNSLVKDLLEEDSNFRFIRSDIQLDMNEKLENYDIGNKSRVIVLVGDNPCEDVQKWRIKKTGLILEACCMNNNCVAYKQRVSLSLGLGDFDIVNEMSCENYHSCTCCNSLLSKAIKFGYCHCQVSYCEFQSDGIPVEVVNSTKDFLEGVLPVGLESFVVKLSPLI</sequence>
<evidence type="ECO:0008006" key="3">
    <source>
        <dbReference type="Google" id="ProtNLM"/>
    </source>
</evidence>
<dbReference type="SUPFAM" id="SSF54236">
    <property type="entry name" value="Ubiquitin-like"/>
    <property type="match status" value="1"/>
</dbReference>
<evidence type="ECO:0000313" key="2">
    <source>
        <dbReference type="Proteomes" id="UP000187209"/>
    </source>
</evidence>
<accession>A0A1R2CCR3</accession>
<dbReference type="OrthoDB" id="322649at2759"/>
<keyword evidence="2" id="KW-1185">Reference proteome</keyword>
<dbReference type="InterPro" id="IPR029071">
    <property type="entry name" value="Ubiquitin-like_domsf"/>
</dbReference>
<comment type="caution">
    <text evidence="1">The sequence shown here is derived from an EMBL/GenBank/DDBJ whole genome shotgun (WGS) entry which is preliminary data.</text>
</comment>
<evidence type="ECO:0000313" key="1">
    <source>
        <dbReference type="EMBL" id="OMJ86775.1"/>
    </source>
</evidence>
<proteinExistence type="predicted"/>
<dbReference type="AlphaFoldDB" id="A0A1R2CCR3"/>
<dbReference type="Proteomes" id="UP000187209">
    <property type="component" value="Unassembled WGS sequence"/>
</dbReference>
<dbReference type="EMBL" id="MPUH01000195">
    <property type="protein sequence ID" value="OMJ86775.1"/>
    <property type="molecule type" value="Genomic_DNA"/>
</dbReference>
<gene>
    <name evidence="1" type="ORF">SteCoe_11629</name>
</gene>
<protein>
    <recommendedName>
        <fullName evidence="3">Ubiquitin-like domain-containing protein</fullName>
    </recommendedName>
</protein>
<name>A0A1R2CCR3_9CILI</name>